<proteinExistence type="predicted"/>
<evidence type="ECO:0000313" key="3">
    <source>
        <dbReference type="Proteomes" id="UP000787635"/>
    </source>
</evidence>
<dbReference type="InterPro" id="IPR021330">
    <property type="entry name" value="DUF2939"/>
</dbReference>
<dbReference type="RefSeq" id="WP_168029466.1">
    <property type="nucleotide sequence ID" value="NZ_JAAVNE010000011.1"/>
</dbReference>
<feature type="compositionally biased region" description="Low complexity" evidence="1">
    <location>
        <begin position="208"/>
        <end position="219"/>
    </location>
</feature>
<sequence>MSWDDVWAEYDARRPTPSAALPARPPLTGEATAQAREGRARSPWPALALLPLLAMGWIGAPYATAWDLVQALEGRDGEALSRHLDLPALQSALRDSLRPHAAAGERTPEARAFLAGMAEEISTAWASPTALADVARARGVRPGAAAAALRHSAPTGLTRFEMPLAGSVAPMTLQLELNPTGLAPRWQVTAVRLDLADQRAAMPPPAATAPRARPAEQQPLRLSALR</sequence>
<gene>
    <name evidence="2" type="ORF">HEQ75_09010</name>
</gene>
<dbReference type="Pfam" id="PF11159">
    <property type="entry name" value="DUF2939"/>
    <property type="match status" value="1"/>
</dbReference>
<evidence type="ECO:0000313" key="2">
    <source>
        <dbReference type="EMBL" id="NKC31002.1"/>
    </source>
</evidence>
<feature type="region of interest" description="Disordered" evidence="1">
    <location>
        <begin position="17"/>
        <end position="39"/>
    </location>
</feature>
<name>A0ABX1E5F7_9PROT</name>
<protein>
    <submittedName>
        <fullName evidence="2">DUF2939 domain-containing protein</fullName>
    </submittedName>
</protein>
<feature type="region of interest" description="Disordered" evidence="1">
    <location>
        <begin position="201"/>
        <end position="226"/>
    </location>
</feature>
<keyword evidence="3" id="KW-1185">Reference proteome</keyword>
<comment type="caution">
    <text evidence="2">The sequence shown here is derived from an EMBL/GenBank/DDBJ whole genome shotgun (WGS) entry which is preliminary data.</text>
</comment>
<organism evidence="2 3">
    <name type="scientific">Falsiroseomonas selenitidurans</name>
    <dbReference type="NCBI Taxonomy" id="2716335"/>
    <lineage>
        <taxon>Bacteria</taxon>
        <taxon>Pseudomonadati</taxon>
        <taxon>Pseudomonadota</taxon>
        <taxon>Alphaproteobacteria</taxon>
        <taxon>Acetobacterales</taxon>
        <taxon>Roseomonadaceae</taxon>
        <taxon>Falsiroseomonas</taxon>
    </lineage>
</organism>
<dbReference type="Proteomes" id="UP000787635">
    <property type="component" value="Unassembled WGS sequence"/>
</dbReference>
<reference evidence="2 3" key="1">
    <citation type="submission" date="2020-03" db="EMBL/GenBank/DDBJ databases">
        <title>Roseomonas selenitidurans sp. nov. isolated from urban soil.</title>
        <authorList>
            <person name="Liu H."/>
        </authorList>
    </citation>
    <scope>NUCLEOTIDE SEQUENCE [LARGE SCALE GENOMIC DNA]</scope>
    <source>
        <strain evidence="2 3">BU-1</strain>
    </source>
</reference>
<evidence type="ECO:0000256" key="1">
    <source>
        <dbReference type="SAM" id="MobiDB-lite"/>
    </source>
</evidence>
<accession>A0ABX1E5F7</accession>
<dbReference type="EMBL" id="JAAVNE010000011">
    <property type="protein sequence ID" value="NKC31002.1"/>
    <property type="molecule type" value="Genomic_DNA"/>
</dbReference>